<name>A0ABR5SIK4_9BACT</name>
<sequence length="237" mass="27962">MKKIAIFVEGQTEVIFVKRFLYEYINPTKIELYFEEKGRDCIIAKGIRKNLNAEYFFLIYNVTGDGNIFSAVKERAQKLIVKTNYSYLLALRDLYPKKREEKNAVIRAFNKIVESIIELQLYDKKKIQLILAIMEIEAWFLADVDLFLKIYPSLTHDKIIEELKINLKNDNPEMYDHPAEIVSKIYDLVDQTYGKHETDSYRIAYNINYDYLLGSEDVLNKVKSLKYFIDCIDESVM</sequence>
<dbReference type="Pfam" id="PF14103">
    <property type="entry name" value="DUF4276"/>
    <property type="match status" value="1"/>
</dbReference>
<proteinExistence type="predicted"/>
<protein>
    <recommendedName>
        <fullName evidence="3">DUF4276 family protein</fullName>
    </recommendedName>
</protein>
<reference evidence="1 2" key="1">
    <citation type="submission" date="2015-11" db="EMBL/GenBank/DDBJ databases">
        <authorList>
            <person name="Lin W."/>
        </authorList>
    </citation>
    <scope>NUCLEOTIDE SEQUENCE [LARGE SCALE GENOMIC DNA]</scope>
    <source>
        <strain evidence="1 2">HCH-1</strain>
    </source>
</reference>
<dbReference type="Proteomes" id="UP000060487">
    <property type="component" value="Unassembled WGS sequence"/>
</dbReference>
<gene>
    <name evidence="1" type="ORF">ASN18_1862</name>
</gene>
<evidence type="ECO:0000313" key="2">
    <source>
        <dbReference type="Proteomes" id="UP000060487"/>
    </source>
</evidence>
<evidence type="ECO:0000313" key="1">
    <source>
        <dbReference type="EMBL" id="KWT84932.1"/>
    </source>
</evidence>
<dbReference type="InterPro" id="IPR025455">
    <property type="entry name" value="DUF4276"/>
</dbReference>
<comment type="caution">
    <text evidence="1">The sequence shown here is derived from an EMBL/GenBank/DDBJ whole genome shotgun (WGS) entry which is preliminary data.</text>
</comment>
<dbReference type="RefSeq" id="WP_085052477.1">
    <property type="nucleotide sequence ID" value="NZ_LNQR01000067.1"/>
</dbReference>
<organism evidence="1 2">
    <name type="scientific">Candidatus Magnetominusculus xianensis</name>
    <dbReference type="NCBI Taxonomy" id="1748249"/>
    <lineage>
        <taxon>Bacteria</taxon>
        <taxon>Pseudomonadati</taxon>
        <taxon>Nitrospirota</taxon>
        <taxon>Nitrospiria</taxon>
        <taxon>Nitrospirales</taxon>
        <taxon>Nitrospiraceae</taxon>
        <taxon>Candidatus Magnetominusculus</taxon>
    </lineage>
</organism>
<accession>A0ABR5SIK4</accession>
<keyword evidence="2" id="KW-1185">Reference proteome</keyword>
<evidence type="ECO:0008006" key="3">
    <source>
        <dbReference type="Google" id="ProtNLM"/>
    </source>
</evidence>
<dbReference type="EMBL" id="LNQR01000067">
    <property type="protein sequence ID" value="KWT84932.1"/>
    <property type="molecule type" value="Genomic_DNA"/>
</dbReference>